<dbReference type="AlphaFoldDB" id="A9NXJ8"/>
<name>A9NXJ8_PICSI</name>
<dbReference type="GO" id="GO:0016788">
    <property type="term" value="F:hydrolase activity, acting on ester bonds"/>
    <property type="evidence" value="ECO:0007669"/>
    <property type="project" value="InterPro"/>
</dbReference>
<keyword evidence="3" id="KW-0443">Lipid metabolism</keyword>
<sequence>MEFYNVALILLACAATMADAAPPAYFVFGDSLVDSGNNNYISTTARANSYPYGIDYPTHRPTGRFSNGYNIPDYISMKLGAESALPYLDPALKGNALLRGANFASAGVGILNDTGIQFANIIRMPQQFQYFQQYKNKVSSIIGKNATDKLVAGALVTIALGGNDYVNNYYLVPVSLRSLQYSLTSYSSFIISEYKKYLAKFYELGARRVLVLSTGPLGCSPAMRAMRSVNGECAPQLMQATALFNSGLKNIVDQLNNQYSAQIYTMGNSFPPNQDVFNNPQANGFSNANTACCGQGLYNGIGLCTAASNLCADRDNYVFWDQYHPSQRAIKIIVDRLFSGSMADIYPVNLNDMLKLDV</sequence>
<proteinExistence type="evidence at transcript level"/>
<keyword evidence="2" id="KW-0378">Hydrolase</keyword>
<evidence type="ECO:0000256" key="4">
    <source>
        <dbReference type="SAM" id="SignalP"/>
    </source>
</evidence>
<dbReference type="InterPro" id="IPR001087">
    <property type="entry name" value="GDSL"/>
</dbReference>
<dbReference type="EMBL" id="EF087205">
    <property type="protein sequence ID" value="ABK26460.1"/>
    <property type="molecule type" value="mRNA"/>
</dbReference>
<protein>
    <submittedName>
        <fullName evidence="5">Uncharacterized protein</fullName>
    </submittedName>
</protein>
<dbReference type="SUPFAM" id="SSF52266">
    <property type="entry name" value="SGNH hydrolase"/>
    <property type="match status" value="1"/>
</dbReference>
<dbReference type="OMA" id="NGRCSAE"/>
<organism evidence="5">
    <name type="scientific">Picea sitchensis</name>
    <name type="common">Sitka spruce</name>
    <name type="synonym">Pinus sitchensis</name>
    <dbReference type="NCBI Taxonomy" id="3332"/>
    <lineage>
        <taxon>Eukaryota</taxon>
        <taxon>Viridiplantae</taxon>
        <taxon>Streptophyta</taxon>
        <taxon>Embryophyta</taxon>
        <taxon>Tracheophyta</taxon>
        <taxon>Spermatophyta</taxon>
        <taxon>Pinopsida</taxon>
        <taxon>Pinidae</taxon>
        <taxon>Conifers I</taxon>
        <taxon>Pinales</taxon>
        <taxon>Pinaceae</taxon>
        <taxon>Picea</taxon>
    </lineage>
</organism>
<evidence type="ECO:0000256" key="1">
    <source>
        <dbReference type="ARBA" id="ARBA00008668"/>
    </source>
</evidence>
<dbReference type="EMBL" id="EF086071">
    <property type="protein sequence ID" value="ABK25359.1"/>
    <property type="molecule type" value="mRNA"/>
</dbReference>
<evidence type="ECO:0000256" key="3">
    <source>
        <dbReference type="ARBA" id="ARBA00022963"/>
    </source>
</evidence>
<dbReference type="InterPro" id="IPR035669">
    <property type="entry name" value="SGNH_plant_lipase-like"/>
</dbReference>
<feature type="signal peptide" evidence="4">
    <location>
        <begin position="1"/>
        <end position="20"/>
    </location>
</feature>
<dbReference type="PANTHER" id="PTHR45648:SF58">
    <property type="entry name" value="GDSL ESTERASE_LIPASE LTL1-LIKE"/>
    <property type="match status" value="1"/>
</dbReference>
<accession>A9NXJ8</accession>
<keyword evidence="4" id="KW-0732">Signal</keyword>
<dbReference type="CDD" id="cd01837">
    <property type="entry name" value="SGNH_plant_lipase_like"/>
    <property type="match status" value="1"/>
</dbReference>
<dbReference type="Pfam" id="PF00657">
    <property type="entry name" value="Lipase_GDSL"/>
    <property type="match status" value="1"/>
</dbReference>
<evidence type="ECO:0000313" key="5">
    <source>
        <dbReference type="EMBL" id="ABK25359.1"/>
    </source>
</evidence>
<dbReference type="GO" id="GO:0016042">
    <property type="term" value="P:lipid catabolic process"/>
    <property type="evidence" value="ECO:0007669"/>
    <property type="project" value="UniProtKB-KW"/>
</dbReference>
<dbReference type="Gene3D" id="3.40.50.1110">
    <property type="entry name" value="SGNH hydrolase"/>
    <property type="match status" value="1"/>
</dbReference>
<comment type="similarity">
    <text evidence="1">Belongs to the 'GDSL' lipolytic enzyme family.</text>
</comment>
<keyword evidence="3" id="KW-0442">Lipid degradation</keyword>
<dbReference type="InterPro" id="IPR051058">
    <property type="entry name" value="GDSL_Est/Lipase"/>
</dbReference>
<reference evidence="5" key="1">
    <citation type="journal article" date="2008" name="BMC Genomics">
        <title>A conifer genomics resource of 200,000 spruce (Picea spp.) ESTs and 6,464 high-quality, sequence-finished full-length cDNAs for Sitka spruce (Picea sitchensis).</title>
        <authorList>
            <person name="Ralph S.G."/>
            <person name="Chun H.J."/>
            <person name="Kolosova N."/>
            <person name="Cooper D."/>
            <person name="Oddy C."/>
            <person name="Ritland C.E."/>
            <person name="Kirkpatrick R."/>
            <person name="Moore R."/>
            <person name="Barber S."/>
            <person name="Holt R.A."/>
            <person name="Jones S.J."/>
            <person name="Marra M.A."/>
            <person name="Douglas C.J."/>
            <person name="Ritland K."/>
            <person name="Bohlmann J."/>
        </authorList>
    </citation>
    <scope>NUCLEOTIDE SEQUENCE</scope>
    <source>
        <tissue evidence="5">Green portion of the leader tissue</tissue>
    </source>
</reference>
<feature type="chain" id="PRO_5010821382" evidence="4">
    <location>
        <begin position="21"/>
        <end position="358"/>
    </location>
</feature>
<dbReference type="InterPro" id="IPR036514">
    <property type="entry name" value="SGNH_hydro_sf"/>
</dbReference>
<evidence type="ECO:0000256" key="2">
    <source>
        <dbReference type="ARBA" id="ARBA00022801"/>
    </source>
</evidence>
<dbReference type="PANTHER" id="PTHR45648">
    <property type="entry name" value="GDSL LIPASE/ACYLHYDROLASE FAMILY PROTEIN (AFU_ORTHOLOGUE AFUA_4G14700)"/>
    <property type="match status" value="1"/>
</dbReference>